<sequence length="325" mass="36696">MPSWFDDDSGSDSGSSSSSLSVDDSQLNHRLSPNWERYRNILEYRGFHLDTVNDVKLFYESRRQVASSSVLQDPWGYSRACALSEGNALCRDPGLPDNLFRGCHLKDRTKIIVKAVHLRSREYEITRLLSSLSLRNDPMNHCIPVLDFIEVEEDNIAFIVMEEWSPQLLPGAPCCLKVFLQALRSCIEHVAFMHRHSIAHLDLSLTNLVTDYKGHYACIDYELSLRFDGASHPQVCGIRGTELPPELERGGCSDPFKVDIWALGVLILKASYLTGKLCPQLTPLTNIMLNDDQDRRPTAMEALSMFDTAISTIDNTRLHDCISFS</sequence>
<evidence type="ECO:0000313" key="1">
    <source>
        <dbReference type="EMBL" id="KAI0065361.1"/>
    </source>
</evidence>
<organism evidence="1 2">
    <name type="scientific">Artomyces pyxidatus</name>
    <dbReference type="NCBI Taxonomy" id="48021"/>
    <lineage>
        <taxon>Eukaryota</taxon>
        <taxon>Fungi</taxon>
        <taxon>Dikarya</taxon>
        <taxon>Basidiomycota</taxon>
        <taxon>Agaricomycotina</taxon>
        <taxon>Agaricomycetes</taxon>
        <taxon>Russulales</taxon>
        <taxon>Auriscalpiaceae</taxon>
        <taxon>Artomyces</taxon>
    </lineage>
</organism>
<accession>A0ACB8TBC7</accession>
<evidence type="ECO:0000313" key="2">
    <source>
        <dbReference type="Proteomes" id="UP000814140"/>
    </source>
</evidence>
<gene>
    <name evidence="1" type="ORF">BV25DRAFT_1821753</name>
</gene>
<protein>
    <submittedName>
        <fullName evidence="1">Uncharacterized protein</fullName>
    </submittedName>
</protein>
<reference evidence="1" key="2">
    <citation type="journal article" date="2022" name="New Phytol.">
        <title>Evolutionary transition to the ectomycorrhizal habit in the genomes of a hyperdiverse lineage of mushroom-forming fungi.</title>
        <authorList>
            <person name="Looney B."/>
            <person name="Miyauchi S."/>
            <person name="Morin E."/>
            <person name="Drula E."/>
            <person name="Courty P.E."/>
            <person name="Kohler A."/>
            <person name="Kuo A."/>
            <person name="LaButti K."/>
            <person name="Pangilinan J."/>
            <person name="Lipzen A."/>
            <person name="Riley R."/>
            <person name="Andreopoulos W."/>
            <person name="He G."/>
            <person name="Johnson J."/>
            <person name="Nolan M."/>
            <person name="Tritt A."/>
            <person name="Barry K.W."/>
            <person name="Grigoriev I.V."/>
            <person name="Nagy L.G."/>
            <person name="Hibbett D."/>
            <person name="Henrissat B."/>
            <person name="Matheny P.B."/>
            <person name="Labbe J."/>
            <person name="Martin F.M."/>
        </authorList>
    </citation>
    <scope>NUCLEOTIDE SEQUENCE</scope>
    <source>
        <strain evidence="1">HHB10654</strain>
    </source>
</reference>
<keyword evidence="2" id="KW-1185">Reference proteome</keyword>
<proteinExistence type="predicted"/>
<dbReference type="Proteomes" id="UP000814140">
    <property type="component" value="Unassembled WGS sequence"/>
</dbReference>
<dbReference type="EMBL" id="MU277195">
    <property type="protein sequence ID" value="KAI0065361.1"/>
    <property type="molecule type" value="Genomic_DNA"/>
</dbReference>
<reference evidence="1" key="1">
    <citation type="submission" date="2021-03" db="EMBL/GenBank/DDBJ databases">
        <authorList>
            <consortium name="DOE Joint Genome Institute"/>
            <person name="Ahrendt S."/>
            <person name="Looney B.P."/>
            <person name="Miyauchi S."/>
            <person name="Morin E."/>
            <person name="Drula E."/>
            <person name="Courty P.E."/>
            <person name="Chicoki N."/>
            <person name="Fauchery L."/>
            <person name="Kohler A."/>
            <person name="Kuo A."/>
            <person name="Labutti K."/>
            <person name="Pangilinan J."/>
            <person name="Lipzen A."/>
            <person name="Riley R."/>
            <person name="Andreopoulos W."/>
            <person name="He G."/>
            <person name="Johnson J."/>
            <person name="Barry K.W."/>
            <person name="Grigoriev I.V."/>
            <person name="Nagy L."/>
            <person name="Hibbett D."/>
            <person name="Henrissat B."/>
            <person name="Matheny P.B."/>
            <person name="Labbe J."/>
            <person name="Martin F."/>
        </authorList>
    </citation>
    <scope>NUCLEOTIDE SEQUENCE</scope>
    <source>
        <strain evidence="1">HHB10654</strain>
    </source>
</reference>
<name>A0ACB8TBC7_9AGAM</name>
<comment type="caution">
    <text evidence="1">The sequence shown here is derived from an EMBL/GenBank/DDBJ whole genome shotgun (WGS) entry which is preliminary data.</text>
</comment>